<dbReference type="AlphaFoldDB" id="A0A7C2ZPL9"/>
<dbReference type="Gene3D" id="3.40.50.300">
    <property type="entry name" value="P-loop containing nucleotide triphosphate hydrolases"/>
    <property type="match status" value="1"/>
</dbReference>
<organism evidence="1">
    <name type="scientific">Hydrogenobacter sp</name>
    <dbReference type="NCBI Taxonomy" id="2152829"/>
    <lineage>
        <taxon>Bacteria</taxon>
        <taxon>Pseudomonadati</taxon>
        <taxon>Aquificota</taxon>
        <taxon>Aquificia</taxon>
        <taxon>Aquificales</taxon>
        <taxon>Aquificaceae</taxon>
        <taxon>Hydrogenobacter</taxon>
    </lineage>
</organism>
<gene>
    <name evidence="1" type="ORF">ENO47_07315</name>
</gene>
<dbReference type="InterPro" id="IPR052732">
    <property type="entry name" value="Cell-binding_unc_protein"/>
</dbReference>
<reference evidence="1" key="1">
    <citation type="journal article" date="2020" name="mSystems">
        <title>Genome- and Community-Level Interaction Insights into Carbon Utilization and Element Cycling Functions of Hydrothermarchaeota in Hydrothermal Sediment.</title>
        <authorList>
            <person name="Zhou Z."/>
            <person name="Liu Y."/>
            <person name="Xu W."/>
            <person name="Pan J."/>
            <person name="Luo Z.H."/>
            <person name="Li M."/>
        </authorList>
    </citation>
    <scope>NUCLEOTIDE SEQUENCE [LARGE SCALE GENOMIC DNA]</scope>
    <source>
        <strain evidence="1">SpSt-132</strain>
    </source>
</reference>
<comment type="caution">
    <text evidence="1">The sequence shown here is derived from an EMBL/GenBank/DDBJ whole genome shotgun (WGS) entry which is preliminary data.</text>
</comment>
<dbReference type="SUPFAM" id="SSF52540">
    <property type="entry name" value="P-loop containing nucleoside triphosphate hydrolases"/>
    <property type="match status" value="1"/>
</dbReference>
<evidence type="ECO:0000313" key="1">
    <source>
        <dbReference type="EMBL" id="HEW46453.1"/>
    </source>
</evidence>
<dbReference type="InterPro" id="IPR027417">
    <property type="entry name" value="P-loop_NTPase"/>
</dbReference>
<dbReference type="PANTHER" id="PTHR43883">
    <property type="entry name" value="SLR0207 PROTEIN"/>
    <property type="match status" value="1"/>
</dbReference>
<proteinExistence type="predicted"/>
<protein>
    <recommendedName>
        <fullName evidence="2">Gluconokinase</fullName>
    </recommendedName>
</protein>
<dbReference type="Pfam" id="PF13671">
    <property type="entry name" value="AAA_33"/>
    <property type="match status" value="1"/>
</dbReference>
<accession>A0A7C2ZPL9</accession>
<dbReference type="EMBL" id="DSFP01000065">
    <property type="protein sequence ID" value="HEW46453.1"/>
    <property type="molecule type" value="Genomic_DNA"/>
</dbReference>
<sequence>MIVVVMGLSGSGKSFLASLLHEEFGFEWIRSDQVRKELAGIEASQRVKVPYGEGIYSQEWTQRVYKEMVRRAKEKAEEGKDVVLDATFLEEWQRSLVKEEFKDSLFLLAFAQEEEIIRRLKSRKDISDADIEVYLKQKERFVPPAYAIPVDTQRSKEELRAVLLELLQGYGWKGTQ</sequence>
<evidence type="ECO:0008006" key="2">
    <source>
        <dbReference type="Google" id="ProtNLM"/>
    </source>
</evidence>
<name>A0A7C2ZPL9_9AQUI</name>
<dbReference type="PANTHER" id="PTHR43883:SF1">
    <property type="entry name" value="GLUCONOKINASE"/>
    <property type="match status" value="1"/>
</dbReference>